<dbReference type="Gene3D" id="1.10.510.10">
    <property type="entry name" value="Transferase(Phosphotransferase) domain 1"/>
    <property type="match status" value="1"/>
</dbReference>
<comment type="caution">
    <text evidence="16">The sequence shown here is derived from an EMBL/GenBank/DDBJ whole genome shotgun (WGS) entry which is preliminary data.</text>
</comment>
<feature type="compositionally biased region" description="Polar residues" evidence="14">
    <location>
        <begin position="310"/>
        <end position="330"/>
    </location>
</feature>
<dbReference type="EC" id="2.7.11.1" evidence="2"/>
<dbReference type="GO" id="GO:0004674">
    <property type="term" value="F:protein serine/threonine kinase activity"/>
    <property type="evidence" value="ECO:0007669"/>
    <property type="project" value="UniProtKB-KW"/>
</dbReference>
<keyword evidence="9" id="KW-1035">Host cytoplasm</keyword>
<evidence type="ECO:0000259" key="15">
    <source>
        <dbReference type="PROSITE" id="PS50011"/>
    </source>
</evidence>
<evidence type="ECO:0000256" key="7">
    <source>
        <dbReference type="ARBA" id="ARBA00022777"/>
    </source>
</evidence>
<dbReference type="Proteomes" id="UP001187531">
    <property type="component" value="Unassembled WGS sequence"/>
</dbReference>
<feature type="region of interest" description="Disordered" evidence="14">
    <location>
        <begin position="303"/>
        <end position="330"/>
    </location>
</feature>
<dbReference type="InterPro" id="IPR008271">
    <property type="entry name" value="Ser/Thr_kinase_AS"/>
</dbReference>
<dbReference type="InterPro" id="IPR011009">
    <property type="entry name" value="Kinase-like_dom_sf"/>
</dbReference>
<dbReference type="PROSITE" id="PS00108">
    <property type="entry name" value="PROTEIN_KINASE_ST"/>
    <property type="match status" value="1"/>
</dbReference>
<evidence type="ECO:0000256" key="11">
    <source>
        <dbReference type="ARBA" id="ARBA00048679"/>
    </source>
</evidence>
<dbReference type="GO" id="GO:0005524">
    <property type="term" value="F:ATP binding"/>
    <property type="evidence" value="ECO:0007669"/>
    <property type="project" value="UniProtKB-UniRule"/>
</dbReference>
<gene>
    <name evidence="16" type="ORF">QYM36_007169</name>
</gene>
<dbReference type="AlphaFoldDB" id="A0AA88HZ10"/>
<proteinExistence type="inferred from homology"/>
<dbReference type="SMART" id="SM00220">
    <property type="entry name" value="S_TKc"/>
    <property type="match status" value="1"/>
</dbReference>
<keyword evidence="5" id="KW-0808">Transferase</keyword>
<dbReference type="InterPro" id="IPR000719">
    <property type="entry name" value="Prot_kinase_dom"/>
</dbReference>
<evidence type="ECO:0000256" key="12">
    <source>
        <dbReference type="PROSITE-ProRule" id="PRU10141"/>
    </source>
</evidence>
<keyword evidence="8 12" id="KW-0067">ATP-binding</keyword>
<evidence type="ECO:0000256" key="1">
    <source>
        <dbReference type="ARBA" id="ARBA00004192"/>
    </source>
</evidence>
<reference evidence="16" key="1">
    <citation type="submission" date="2023-07" db="EMBL/GenBank/DDBJ databases">
        <title>Chromosome-level genome assembly of Artemia franciscana.</title>
        <authorList>
            <person name="Jo E."/>
        </authorList>
    </citation>
    <scope>NUCLEOTIDE SEQUENCE</scope>
    <source>
        <tissue evidence="16">Whole body</tissue>
    </source>
</reference>
<dbReference type="GO" id="GO:0005737">
    <property type="term" value="C:cytoplasm"/>
    <property type="evidence" value="ECO:0007669"/>
    <property type="project" value="TreeGrafter"/>
</dbReference>
<dbReference type="SUPFAM" id="SSF56112">
    <property type="entry name" value="Protein kinase-like (PK-like)"/>
    <property type="match status" value="1"/>
</dbReference>
<evidence type="ECO:0000256" key="3">
    <source>
        <dbReference type="ARBA" id="ARBA00016885"/>
    </source>
</evidence>
<dbReference type="PANTHER" id="PTHR22984:SF25">
    <property type="entry name" value="PROTEIN KINASE DOMAIN-CONTAINING PROTEIN"/>
    <property type="match status" value="1"/>
</dbReference>
<dbReference type="PANTHER" id="PTHR22984">
    <property type="entry name" value="SERINE/THREONINE-PROTEIN KINASE PIM"/>
    <property type="match status" value="1"/>
</dbReference>
<protein>
    <recommendedName>
        <fullName evidence="3">Serine/threonine-protein kinase 1</fullName>
        <ecNumber evidence="2">2.7.11.1</ecNumber>
    </recommendedName>
</protein>
<evidence type="ECO:0000256" key="9">
    <source>
        <dbReference type="ARBA" id="ARBA00023200"/>
    </source>
</evidence>
<comment type="catalytic activity">
    <reaction evidence="10">
        <text>L-threonyl-[protein] + ATP = O-phospho-L-threonyl-[protein] + ADP + H(+)</text>
        <dbReference type="Rhea" id="RHEA:46608"/>
        <dbReference type="Rhea" id="RHEA-COMP:11060"/>
        <dbReference type="Rhea" id="RHEA-COMP:11605"/>
        <dbReference type="ChEBI" id="CHEBI:15378"/>
        <dbReference type="ChEBI" id="CHEBI:30013"/>
        <dbReference type="ChEBI" id="CHEBI:30616"/>
        <dbReference type="ChEBI" id="CHEBI:61977"/>
        <dbReference type="ChEBI" id="CHEBI:456216"/>
        <dbReference type="EC" id="2.7.11.1"/>
    </reaction>
</comment>
<evidence type="ECO:0000256" key="4">
    <source>
        <dbReference type="ARBA" id="ARBA00022527"/>
    </source>
</evidence>
<dbReference type="EMBL" id="JAVRJZ010000011">
    <property type="protein sequence ID" value="KAK2716931.1"/>
    <property type="molecule type" value="Genomic_DNA"/>
</dbReference>
<dbReference type="InterPro" id="IPR017441">
    <property type="entry name" value="Protein_kinase_ATP_BS"/>
</dbReference>
<feature type="binding site" evidence="12">
    <location>
        <position position="52"/>
    </location>
    <ligand>
        <name>ATP</name>
        <dbReference type="ChEBI" id="CHEBI:30616"/>
    </ligand>
</feature>
<evidence type="ECO:0000313" key="16">
    <source>
        <dbReference type="EMBL" id="KAK2716931.1"/>
    </source>
</evidence>
<evidence type="ECO:0000313" key="17">
    <source>
        <dbReference type="Proteomes" id="UP001187531"/>
    </source>
</evidence>
<evidence type="ECO:0000256" key="2">
    <source>
        <dbReference type="ARBA" id="ARBA00012513"/>
    </source>
</evidence>
<evidence type="ECO:0000256" key="13">
    <source>
        <dbReference type="RuleBase" id="RU000304"/>
    </source>
</evidence>
<evidence type="ECO:0000256" key="5">
    <source>
        <dbReference type="ARBA" id="ARBA00022679"/>
    </source>
</evidence>
<accession>A0AA88HZ10</accession>
<evidence type="ECO:0000256" key="6">
    <source>
        <dbReference type="ARBA" id="ARBA00022741"/>
    </source>
</evidence>
<name>A0AA88HZ10_ARTSF</name>
<dbReference type="Pfam" id="PF00069">
    <property type="entry name" value="Pkinase"/>
    <property type="match status" value="1"/>
</dbReference>
<keyword evidence="6 12" id="KW-0547">Nucleotide-binding</keyword>
<evidence type="ECO:0000256" key="14">
    <source>
        <dbReference type="SAM" id="MobiDB-lite"/>
    </source>
</evidence>
<comment type="similarity">
    <text evidence="13">Belongs to the protein kinase superfamily.</text>
</comment>
<dbReference type="Gene3D" id="3.30.200.20">
    <property type="entry name" value="Phosphorylase Kinase, domain 1"/>
    <property type="match status" value="1"/>
</dbReference>
<evidence type="ECO:0000256" key="8">
    <source>
        <dbReference type="ARBA" id="ARBA00022840"/>
    </source>
</evidence>
<comment type="subcellular location">
    <subcellularLocation>
        <location evidence="1">Host cytoplasm</location>
    </subcellularLocation>
</comment>
<dbReference type="PROSITE" id="PS50011">
    <property type="entry name" value="PROTEIN_KINASE_DOM"/>
    <property type="match status" value="1"/>
</dbReference>
<keyword evidence="17" id="KW-1185">Reference proteome</keyword>
<feature type="domain" description="Protein kinase" evidence="15">
    <location>
        <begin position="23"/>
        <end position="277"/>
    </location>
</feature>
<dbReference type="GO" id="GO:0030430">
    <property type="term" value="C:host cell cytoplasm"/>
    <property type="evidence" value="ECO:0007669"/>
    <property type="project" value="UniProtKB-SubCell"/>
</dbReference>
<organism evidence="16 17">
    <name type="scientific">Artemia franciscana</name>
    <name type="common">Brine shrimp</name>
    <name type="synonym">Artemia sanfranciscana</name>
    <dbReference type="NCBI Taxonomy" id="6661"/>
    <lineage>
        <taxon>Eukaryota</taxon>
        <taxon>Metazoa</taxon>
        <taxon>Ecdysozoa</taxon>
        <taxon>Arthropoda</taxon>
        <taxon>Crustacea</taxon>
        <taxon>Branchiopoda</taxon>
        <taxon>Anostraca</taxon>
        <taxon>Artemiidae</taxon>
        <taxon>Artemia</taxon>
    </lineage>
</organism>
<keyword evidence="4 13" id="KW-0723">Serine/threonine-protein kinase</keyword>
<comment type="catalytic activity">
    <reaction evidence="11">
        <text>L-seryl-[protein] + ATP = O-phospho-L-seryl-[protein] + ADP + H(+)</text>
        <dbReference type="Rhea" id="RHEA:17989"/>
        <dbReference type="Rhea" id="RHEA-COMP:9863"/>
        <dbReference type="Rhea" id="RHEA-COMP:11604"/>
        <dbReference type="ChEBI" id="CHEBI:15378"/>
        <dbReference type="ChEBI" id="CHEBI:29999"/>
        <dbReference type="ChEBI" id="CHEBI:30616"/>
        <dbReference type="ChEBI" id="CHEBI:83421"/>
        <dbReference type="ChEBI" id="CHEBI:456216"/>
        <dbReference type="EC" id="2.7.11.1"/>
    </reaction>
</comment>
<dbReference type="PROSITE" id="PS00107">
    <property type="entry name" value="PROTEIN_KINASE_ATP"/>
    <property type="match status" value="1"/>
</dbReference>
<keyword evidence="7" id="KW-0418">Kinase</keyword>
<dbReference type="InterPro" id="IPR051138">
    <property type="entry name" value="PIM_Ser/Thr_kinase"/>
</dbReference>
<sequence length="375" mass="42112">MMEGTVKNDSKLENEAIRYNCQYDRGVIIGKGGFGTVYAGKRVSDGLPVALKHLQRKQISNWCKVNGGISIPMEVALLRRVSHVSGCMKLLDYIDLGDIVVIVTERIEDSQDLYDFISKRGNLSESLAANIFKQLTDTIIGIHQAGVVHRDIKDENIIIDLRTYTVKLIDFGSGGYFHTGNYTTFSGTRVYAPPEWIRQNWYKAEPATVWSLGILLHDMVCGDIPFEEDDEIEEARDGIDFSEHNLSRPCQELILRCLEHRASDRPSLKDLSGHPWVNGRRKGSRQKMSRVCNSFQQMSLTTPVERVHGSQGSSVRNSSEASDAVGPSSSAKPCTFIAAGKLSNSIELRYKSVRPPLSKQPVYQKACKNRHHLRW</sequence>
<evidence type="ECO:0000256" key="10">
    <source>
        <dbReference type="ARBA" id="ARBA00047899"/>
    </source>
</evidence>